<dbReference type="OrthoDB" id="9779114at2"/>
<dbReference type="RefSeq" id="WP_107893652.1">
    <property type="nucleotide sequence ID" value="NZ_QAAA01000033.1"/>
</dbReference>
<feature type="domain" description="VTT" evidence="7">
    <location>
        <begin position="76"/>
        <end position="191"/>
    </location>
</feature>
<gene>
    <name evidence="8" type="ORF">C8N32_1334</name>
</gene>
<dbReference type="Proteomes" id="UP000243859">
    <property type="component" value="Unassembled WGS sequence"/>
</dbReference>
<keyword evidence="4 6" id="KW-1133">Transmembrane helix</keyword>
<evidence type="ECO:0000256" key="1">
    <source>
        <dbReference type="ARBA" id="ARBA00004651"/>
    </source>
</evidence>
<name>A0A2T5BNI4_9RHOB</name>
<proteinExistence type="inferred from homology"/>
<evidence type="ECO:0000313" key="8">
    <source>
        <dbReference type="EMBL" id="PTN00527.1"/>
    </source>
</evidence>
<feature type="transmembrane region" description="Helical" evidence="6">
    <location>
        <begin position="84"/>
        <end position="110"/>
    </location>
</feature>
<evidence type="ECO:0000256" key="2">
    <source>
        <dbReference type="ARBA" id="ARBA00022475"/>
    </source>
</evidence>
<accession>A0A2T5BNI4</accession>
<comment type="caution">
    <text evidence="8">The sequence shown here is derived from an EMBL/GenBank/DDBJ whole genome shotgun (WGS) entry which is preliminary data.</text>
</comment>
<evidence type="ECO:0000256" key="3">
    <source>
        <dbReference type="ARBA" id="ARBA00022692"/>
    </source>
</evidence>
<evidence type="ECO:0000256" key="4">
    <source>
        <dbReference type="ARBA" id="ARBA00022989"/>
    </source>
</evidence>
<dbReference type="AlphaFoldDB" id="A0A2T5BNI4"/>
<keyword evidence="5 6" id="KW-0472">Membrane</keyword>
<evidence type="ECO:0000313" key="9">
    <source>
        <dbReference type="Proteomes" id="UP000243859"/>
    </source>
</evidence>
<feature type="transmembrane region" description="Helical" evidence="6">
    <location>
        <begin position="212"/>
        <end position="231"/>
    </location>
</feature>
<evidence type="ECO:0000256" key="5">
    <source>
        <dbReference type="ARBA" id="ARBA00023136"/>
    </source>
</evidence>
<dbReference type="PROSITE" id="PS51257">
    <property type="entry name" value="PROKAR_LIPOPROTEIN"/>
    <property type="match status" value="1"/>
</dbReference>
<organism evidence="8 9">
    <name type="scientific">Rhodovulum imhoffii</name>
    <dbReference type="NCBI Taxonomy" id="365340"/>
    <lineage>
        <taxon>Bacteria</taxon>
        <taxon>Pseudomonadati</taxon>
        <taxon>Pseudomonadota</taxon>
        <taxon>Alphaproteobacteria</taxon>
        <taxon>Rhodobacterales</taxon>
        <taxon>Paracoccaceae</taxon>
        <taxon>Rhodovulum</taxon>
    </lineage>
</organism>
<dbReference type="GO" id="GO:0005886">
    <property type="term" value="C:plasma membrane"/>
    <property type="evidence" value="ECO:0007669"/>
    <property type="project" value="UniProtKB-SubCell"/>
</dbReference>
<keyword evidence="2 6" id="KW-1003">Cell membrane</keyword>
<dbReference type="InterPro" id="IPR015414">
    <property type="entry name" value="TMEM64"/>
</dbReference>
<feature type="transmembrane region" description="Helical" evidence="6">
    <location>
        <begin position="172"/>
        <end position="192"/>
    </location>
</feature>
<evidence type="ECO:0000259" key="7">
    <source>
        <dbReference type="Pfam" id="PF09335"/>
    </source>
</evidence>
<feature type="transmembrane region" description="Helical" evidence="6">
    <location>
        <begin position="12"/>
        <end position="33"/>
    </location>
</feature>
<dbReference type="InterPro" id="IPR032816">
    <property type="entry name" value="VTT_dom"/>
</dbReference>
<dbReference type="PANTHER" id="PTHR12677">
    <property type="entry name" value="GOLGI APPARATUS MEMBRANE PROTEIN TVP38-RELATED"/>
    <property type="match status" value="1"/>
</dbReference>
<protein>
    <recommendedName>
        <fullName evidence="6">TVP38/TMEM64 family membrane protein</fullName>
    </recommendedName>
</protein>
<keyword evidence="3 6" id="KW-0812">Transmembrane</keyword>
<feature type="transmembrane region" description="Helical" evidence="6">
    <location>
        <begin position="141"/>
        <end position="165"/>
    </location>
</feature>
<evidence type="ECO:0000256" key="6">
    <source>
        <dbReference type="RuleBase" id="RU366058"/>
    </source>
</evidence>
<comment type="similarity">
    <text evidence="6">Belongs to the TVP38/TMEM64 family.</text>
</comment>
<dbReference type="PANTHER" id="PTHR12677:SF59">
    <property type="entry name" value="GOLGI APPARATUS MEMBRANE PROTEIN TVP38-RELATED"/>
    <property type="match status" value="1"/>
</dbReference>
<keyword evidence="9" id="KW-1185">Reference proteome</keyword>
<sequence length="240" mass="25455">MKKDPRTGHRRLVPILMIVLFACAGAVMLRDQLSFAALAENRAALLVLRDDNYVLSAAGFMTAYALIVAFSLPGATVATLTGGFLFGLFPGVVFNVIAATLGACAIFLAVRWGLAQRTAAGLDMAGPRAQRLRAGLRENEIPVLLLLRLVPVVPFFVANLLPALAGVGLGRFAATTFLGIIPGALVYTWVGVGLGEVFSRGETPDLSIIFEPYILGPIMGLAVLAALPIVLRARREKDLT</sequence>
<dbReference type="EMBL" id="QAAA01000033">
    <property type="protein sequence ID" value="PTN00527.1"/>
    <property type="molecule type" value="Genomic_DNA"/>
</dbReference>
<dbReference type="Pfam" id="PF09335">
    <property type="entry name" value="VTT_dom"/>
    <property type="match status" value="1"/>
</dbReference>
<comment type="subcellular location">
    <subcellularLocation>
        <location evidence="1 6">Cell membrane</location>
        <topology evidence="1 6">Multi-pass membrane protein</topology>
    </subcellularLocation>
</comment>
<reference evidence="8 9" key="1">
    <citation type="submission" date="2018-04" db="EMBL/GenBank/DDBJ databases">
        <title>Genomic Encyclopedia of Archaeal and Bacterial Type Strains, Phase II (KMG-II): from individual species to whole genera.</title>
        <authorList>
            <person name="Goeker M."/>
        </authorList>
    </citation>
    <scope>NUCLEOTIDE SEQUENCE [LARGE SCALE GENOMIC DNA]</scope>
    <source>
        <strain evidence="8 9">DSM 18064</strain>
    </source>
</reference>